<accession>A0A6L2L5W6</accession>
<evidence type="ECO:0000259" key="2">
    <source>
        <dbReference type="Pfam" id="PF00078"/>
    </source>
</evidence>
<dbReference type="InterPro" id="IPR000477">
    <property type="entry name" value="RT_dom"/>
</dbReference>
<dbReference type="Pfam" id="PF00078">
    <property type="entry name" value="RVT_1"/>
    <property type="match status" value="1"/>
</dbReference>
<sequence length="489" mass="56708">MKASEVIPVYNNKGDAQACSNYKGIKLLSHTMKLWERVIERRLRRESRVSENQFGFMPGRSTTEAIHLLRSLLEKYRERQKDLHMAFLDLEKAYDSVPRELVWKTLLDKGTPRRYSRVIKDMVEVAELRMLRWTCGKTMVDMISNEVFRASLDVDSIIDKIREGRLRWFGHVKRRPQSVPVRRVAAMVVDGSRRRGRPKLRWEDRLKMDMKELRLSEDMTSDRNAWRDRIRINRAALDVDSIIDKIVVLRLVAFLADRSLLWPLRSQAQVQKIRHAALNLVGKNTEDLNKKITKLNEALSDSKTMLYHYKLGLSQVKARLVEFNNQEIKFGEKIRGLEFNVKSKNNRIGRLTNELEELKKEKKGLDSKLTGFESTSKDQDTLLGSHRSDKNKEGLPEFIDDTITDYSRPSPSIESNSSDLQDSNSFVSEHGESLSSIMSKPKIKFVKAADCPRVIKNNKTETARKSLVKYAKIYRNTSKSPKVRGNQRN</sequence>
<dbReference type="EMBL" id="BKCJ010003602">
    <property type="protein sequence ID" value="GEU56072.1"/>
    <property type="molecule type" value="Genomic_DNA"/>
</dbReference>
<protein>
    <submittedName>
        <fullName evidence="3">Integrator complex subunit 11</fullName>
    </submittedName>
</protein>
<dbReference type="CDD" id="cd01650">
    <property type="entry name" value="RT_nLTR_like"/>
    <property type="match status" value="1"/>
</dbReference>
<evidence type="ECO:0000313" key="3">
    <source>
        <dbReference type="EMBL" id="GEU56072.1"/>
    </source>
</evidence>
<feature type="domain" description="Reverse transcriptase" evidence="2">
    <location>
        <begin position="15"/>
        <end position="127"/>
    </location>
</feature>
<dbReference type="PANTHER" id="PTHR19446">
    <property type="entry name" value="REVERSE TRANSCRIPTASES"/>
    <property type="match status" value="1"/>
</dbReference>
<organism evidence="3">
    <name type="scientific">Tanacetum cinerariifolium</name>
    <name type="common">Dalmatian daisy</name>
    <name type="synonym">Chrysanthemum cinerariifolium</name>
    <dbReference type="NCBI Taxonomy" id="118510"/>
    <lineage>
        <taxon>Eukaryota</taxon>
        <taxon>Viridiplantae</taxon>
        <taxon>Streptophyta</taxon>
        <taxon>Embryophyta</taxon>
        <taxon>Tracheophyta</taxon>
        <taxon>Spermatophyta</taxon>
        <taxon>Magnoliopsida</taxon>
        <taxon>eudicotyledons</taxon>
        <taxon>Gunneridae</taxon>
        <taxon>Pentapetalae</taxon>
        <taxon>asterids</taxon>
        <taxon>campanulids</taxon>
        <taxon>Asterales</taxon>
        <taxon>Asteraceae</taxon>
        <taxon>Asteroideae</taxon>
        <taxon>Anthemideae</taxon>
        <taxon>Anthemidinae</taxon>
        <taxon>Tanacetum</taxon>
    </lineage>
</organism>
<gene>
    <name evidence="3" type="ORF">Tci_028050</name>
</gene>
<proteinExistence type="predicted"/>
<name>A0A6L2L5W6_TANCI</name>
<reference evidence="3" key="1">
    <citation type="journal article" date="2019" name="Sci. Rep.">
        <title>Draft genome of Tanacetum cinerariifolium, the natural source of mosquito coil.</title>
        <authorList>
            <person name="Yamashiro T."/>
            <person name="Shiraishi A."/>
            <person name="Satake H."/>
            <person name="Nakayama K."/>
        </authorList>
    </citation>
    <scope>NUCLEOTIDE SEQUENCE</scope>
</reference>
<comment type="caution">
    <text evidence="3">The sequence shown here is derived from an EMBL/GenBank/DDBJ whole genome shotgun (WGS) entry which is preliminary data.</text>
</comment>
<dbReference type="AlphaFoldDB" id="A0A6L2L5W6"/>
<evidence type="ECO:0000256" key="1">
    <source>
        <dbReference type="SAM" id="MobiDB-lite"/>
    </source>
</evidence>
<feature type="region of interest" description="Disordered" evidence="1">
    <location>
        <begin position="369"/>
        <end position="427"/>
    </location>
</feature>
<feature type="compositionally biased region" description="Basic and acidic residues" evidence="1">
    <location>
        <begin position="375"/>
        <end position="395"/>
    </location>
</feature>
<feature type="compositionally biased region" description="Low complexity" evidence="1">
    <location>
        <begin position="407"/>
        <end position="418"/>
    </location>
</feature>